<evidence type="ECO:0000313" key="4">
    <source>
        <dbReference type="Proteomes" id="UP000504606"/>
    </source>
</evidence>
<evidence type="ECO:0000313" key="5">
    <source>
        <dbReference type="RefSeq" id="XP_026291186.2"/>
    </source>
</evidence>
<comment type="similarity">
    <text evidence="1">Belongs to the helicase family.</text>
</comment>
<feature type="non-terminal residue" evidence="5">
    <location>
        <position position="293"/>
    </location>
</feature>
<dbReference type="Proteomes" id="UP000504606">
    <property type="component" value="Unplaced"/>
</dbReference>
<dbReference type="Pfam" id="PF21530">
    <property type="entry name" value="Pif1_2B_dom"/>
    <property type="match status" value="1"/>
</dbReference>
<evidence type="ECO:0000259" key="2">
    <source>
        <dbReference type="Pfam" id="PF05970"/>
    </source>
</evidence>
<dbReference type="InterPro" id="IPR027417">
    <property type="entry name" value="P-loop_NTPase"/>
</dbReference>
<dbReference type="RefSeq" id="XP_026291186.2">
    <property type="nucleotide sequence ID" value="XM_026435401.2"/>
</dbReference>
<keyword evidence="4" id="KW-1185">Reference proteome</keyword>
<dbReference type="GeneID" id="113215732"/>
<dbReference type="InterPro" id="IPR010285">
    <property type="entry name" value="DNA_helicase_pif1-like_DEAD"/>
</dbReference>
<dbReference type="PANTHER" id="PTHR10492:SF95">
    <property type="entry name" value="HELITRON HELICASE-LIKE DOMAIN-CONTAINING PROTEIN"/>
    <property type="match status" value="1"/>
</dbReference>
<gene>
    <name evidence="5" type="primary">LOC113215732</name>
</gene>
<comment type="catalytic activity">
    <reaction evidence="1">
        <text>ATP + H2O = ADP + phosphate + H(+)</text>
        <dbReference type="Rhea" id="RHEA:13065"/>
        <dbReference type="ChEBI" id="CHEBI:15377"/>
        <dbReference type="ChEBI" id="CHEBI:15378"/>
        <dbReference type="ChEBI" id="CHEBI:30616"/>
        <dbReference type="ChEBI" id="CHEBI:43474"/>
        <dbReference type="ChEBI" id="CHEBI:456216"/>
        <dbReference type="EC" id="5.6.2.3"/>
    </reaction>
</comment>
<dbReference type="GO" id="GO:0006310">
    <property type="term" value="P:DNA recombination"/>
    <property type="evidence" value="ECO:0007669"/>
    <property type="project" value="UniProtKB-KW"/>
</dbReference>
<reference evidence="5" key="1">
    <citation type="submission" date="2025-08" db="UniProtKB">
        <authorList>
            <consortium name="RefSeq"/>
        </authorList>
    </citation>
    <scope>IDENTIFICATION</scope>
    <source>
        <tissue evidence="5">Whole organism</tissue>
    </source>
</reference>
<dbReference type="GO" id="GO:0016787">
    <property type="term" value="F:hydrolase activity"/>
    <property type="evidence" value="ECO:0007669"/>
    <property type="project" value="UniProtKB-KW"/>
</dbReference>
<keyword evidence="1" id="KW-0378">Hydrolase</keyword>
<dbReference type="GO" id="GO:0005524">
    <property type="term" value="F:ATP binding"/>
    <property type="evidence" value="ECO:0007669"/>
    <property type="project" value="UniProtKB-KW"/>
</dbReference>
<feature type="domain" description="DNA helicase Pif1-like DEAD-box helicase" evidence="2">
    <location>
        <begin position="2"/>
        <end position="135"/>
    </location>
</feature>
<evidence type="ECO:0000259" key="3">
    <source>
        <dbReference type="Pfam" id="PF21530"/>
    </source>
</evidence>
<keyword evidence="1" id="KW-0233">DNA recombination</keyword>
<organism evidence="4 5">
    <name type="scientific">Frankliniella occidentalis</name>
    <name type="common">Western flower thrips</name>
    <name type="synonym">Euthrips occidentalis</name>
    <dbReference type="NCBI Taxonomy" id="133901"/>
    <lineage>
        <taxon>Eukaryota</taxon>
        <taxon>Metazoa</taxon>
        <taxon>Ecdysozoa</taxon>
        <taxon>Arthropoda</taxon>
        <taxon>Hexapoda</taxon>
        <taxon>Insecta</taxon>
        <taxon>Pterygota</taxon>
        <taxon>Neoptera</taxon>
        <taxon>Paraneoptera</taxon>
        <taxon>Thysanoptera</taxon>
        <taxon>Terebrantia</taxon>
        <taxon>Thripoidea</taxon>
        <taxon>Thripidae</taxon>
        <taxon>Frankliniella</taxon>
    </lineage>
</organism>
<dbReference type="KEGG" id="foc:113215732"/>
<dbReference type="SUPFAM" id="SSF52540">
    <property type="entry name" value="P-loop containing nucleoside triphosphate hydrolases"/>
    <property type="match status" value="2"/>
</dbReference>
<dbReference type="OrthoDB" id="7698864at2759"/>
<accession>A0A6J1TK21</accession>
<dbReference type="GO" id="GO:0043139">
    <property type="term" value="F:5'-3' DNA helicase activity"/>
    <property type="evidence" value="ECO:0007669"/>
    <property type="project" value="UniProtKB-EC"/>
</dbReference>
<dbReference type="EC" id="5.6.2.3" evidence="1"/>
<comment type="cofactor">
    <cofactor evidence="1">
        <name>Mg(2+)</name>
        <dbReference type="ChEBI" id="CHEBI:18420"/>
    </cofactor>
</comment>
<dbReference type="InterPro" id="IPR049163">
    <property type="entry name" value="Pif1-like_2B_dom"/>
</dbReference>
<keyword evidence="1" id="KW-0547">Nucleotide-binding</keyword>
<keyword evidence="1" id="KW-0347">Helicase</keyword>
<dbReference type="Gene3D" id="3.40.50.300">
    <property type="entry name" value="P-loop containing nucleotide triphosphate hydrolases"/>
    <property type="match status" value="1"/>
</dbReference>
<keyword evidence="1" id="KW-0227">DNA damage</keyword>
<dbReference type="Pfam" id="PF05970">
    <property type="entry name" value="PIF1"/>
    <property type="match status" value="1"/>
</dbReference>
<evidence type="ECO:0000256" key="1">
    <source>
        <dbReference type="RuleBase" id="RU363044"/>
    </source>
</evidence>
<protein>
    <recommendedName>
        <fullName evidence="1">ATP-dependent DNA helicase</fullName>
        <ecNumber evidence="1">5.6.2.3</ecNumber>
    </recommendedName>
</protein>
<keyword evidence="1" id="KW-0234">DNA repair</keyword>
<sequence length="293" mass="31899">MFRLPLDFSDGSKVWGLTNGSQRADMVRHASLIWLDEAPMLHRYFVEIIDRSLRDLMKVAEPFGGKVVVLSGDFRQLAPVVPYATTLAEIAAASLRSSPIFPGLRRMHLTVAHRQAGSDDYVAFLMQVGNGTIAQHTLADDSVGVVGLPLVSSVPDGSNLINFVFSRDLLSDPDECAKRAVLCTHNVDVDDTNHQLLQDVEGDEIVCASADFVHAEDLAPGEFIDDELLHQATGKGVPPDLLRIKKGAVCMITRNLNSDDGLVNGSKVIVVDVTPRLVIVRLPGSQERMGIPR</sequence>
<name>A0A6J1TK21_FRAOC</name>
<dbReference type="GO" id="GO:0006281">
    <property type="term" value="P:DNA repair"/>
    <property type="evidence" value="ECO:0007669"/>
    <property type="project" value="UniProtKB-KW"/>
</dbReference>
<dbReference type="GO" id="GO:0000723">
    <property type="term" value="P:telomere maintenance"/>
    <property type="evidence" value="ECO:0007669"/>
    <property type="project" value="InterPro"/>
</dbReference>
<proteinExistence type="inferred from homology"/>
<keyword evidence="1" id="KW-0067">ATP-binding</keyword>
<dbReference type="PANTHER" id="PTHR10492">
    <property type="match status" value="1"/>
</dbReference>
<dbReference type="AlphaFoldDB" id="A0A6J1TK21"/>
<feature type="domain" description="DNA helicase Pif1-like 2B" evidence="3">
    <location>
        <begin position="229"/>
        <end position="271"/>
    </location>
</feature>